<dbReference type="Pfam" id="PF25813">
    <property type="entry name" value="zf_VAL1_N"/>
    <property type="match status" value="1"/>
</dbReference>
<dbReference type="Proteomes" id="UP000008311">
    <property type="component" value="Unassembled WGS sequence"/>
</dbReference>
<evidence type="ECO:0000313" key="2">
    <source>
        <dbReference type="EMBL" id="EEF31341.1"/>
    </source>
</evidence>
<proteinExistence type="predicted"/>
<reference evidence="3" key="1">
    <citation type="journal article" date="2010" name="Nat. Biotechnol.">
        <title>Draft genome sequence of the oilseed species Ricinus communis.</title>
        <authorList>
            <person name="Chan A.P."/>
            <person name="Crabtree J."/>
            <person name="Zhao Q."/>
            <person name="Lorenzi H."/>
            <person name="Orvis J."/>
            <person name="Puiu D."/>
            <person name="Melake-Berhan A."/>
            <person name="Jones K.M."/>
            <person name="Redman J."/>
            <person name="Chen G."/>
            <person name="Cahoon E.B."/>
            <person name="Gedil M."/>
            <person name="Stanke M."/>
            <person name="Haas B.J."/>
            <person name="Wortman J.R."/>
            <person name="Fraser-Liggett C.M."/>
            <person name="Ravel J."/>
            <person name="Rabinowicz P.D."/>
        </authorList>
    </citation>
    <scope>NUCLEOTIDE SEQUENCE [LARGE SCALE GENOMIC DNA]</scope>
    <source>
        <strain evidence="3">cv. Hale</strain>
    </source>
</reference>
<accession>B9SYH9</accession>
<gene>
    <name evidence="2" type="ORF">RCOM_0517800</name>
</gene>
<feature type="domain" description="VAL1-3 N-terminal zinc finger" evidence="1">
    <location>
        <begin position="23"/>
        <end position="51"/>
    </location>
</feature>
<dbReference type="EMBL" id="EQ974251">
    <property type="protein sequence ID" value="EEF31341.1"/>
    <property type="molecule type" value="Genomic_DNA"/>
</dbReference>
<organism evidence="2 3">
    <name type="scientific">Ricinus communis</name>
    <name type="common">Castor bean</name>
    <dbReference type="NCBI Taxonomy" id="3988"/>
    <lineage>
        <taxon>Eukaryota</taxon>
        <taxon>Viridiplantae</taxon>
        <taxon>Streptophyta</taxon>
        <taxon>Embryophyta</taxon>
        <taxon>Tracheophyta</taxon>
        <taxon>Spermatophyta</taxon>
        <taxon>Magnoliopsida</taxon>
        <taxon>eudicotyledons</taxon>
        <taxon>Gunneridae</taxon>
        <taxon>Pentapetalae</taxon>
        <taxon>rosids</taxon>
        <taxon>fabids</taxon>
        <taxon>Malpighiales</taxon>
        <taxon>Euphorbiaceae</taxon>
        <taxon>Acalyphoideae</taxon>
        <taxon>Acalypheae</taxon>
        <taxon>Ricinus</taxon>
    </lineage>
</organism>
<evidence type="ECO:0000259" key="1">
    <source>
        <dbReference type="Pfam" id="PF25813"/>
    </source>
</evidence>
<keyword evidence="3" id="KW-1185">Reference proteome</keyword>
<protein>
    <recommendedName>
        <fullName evidence="1">VAL1-3 N-terminal zinc finger domain-containing protein</fullName>
    </recommendedName>
</protein>
<evidence type="ECO:0000313" key="3">
    <source>
        <dbReference type="Proteomes" id="UP000008311"/>
    </source>
</evidence>
<dbReference type="AlphaFoldDB" id="B9SYH9"/>
<sequence>MAAFAEYFTGILMDGGSVLLVEAVHCGCVMSAHAYIMLDVGGIRCLKCLTSATGGSNQRPKLMMSGETTAKKMVPFRMFL</sequence>
<dbReference type="InParanoid" id="B9SYH9"/>
<dbReference type="InterPro" id="IPR057743">
    <property type="entry name" value="Zfn_VAL1-3_N"/>
</dbReference>
<name>B9SYH9_RICCO</name>